<keyword evidence="5" id="KW-0805">Transcription regulation</keyword>
<dbReference type="AlphaFoldDB" id="A0A2I0ALU3"/>
<keyword evidence="3" id="KW-0677">Repeat</keyword>
<sequence>MFSLDSPAEDGYNWRKYGQKQVKGSEFPRSYYKCSHPSCQVKKKVERSCEGHITEIIYKGVHNHSKPEQNLKLNDNGTSDHVDPNQTASFATGLYDQPDPIQAIVDLHIDAQDGIDVSSNLSNDDEQAAHVGMSRDHVADGDEIVSKRRKLDVGELELSSASRAIREPAVVIQMPSEVDIVNDGYRWRKYGQKVVKGNPNPRSYYKCTNPGCTVRKHIERASSDLRSVITTYEGKHNHEVPAVRNDNPPSLEALGLTTTSVPPSDIFQRKGEPAILPNSFNRFYDLQLGSLGAQGRNLHLGAQGLDFCYGMGQHMPPNFADILGNLESKKMLAIPPFPAYVPPLQHNGWSGGEVDFVLPKEEPREEPSTDSEAPTSGGSSAIYQL</sequence>
<evidence type="ECO:0000256" key="9">
    <source>
        <dbReference type="ARBA" id="ARBA00061157"/>
    </source>
</evidence>
<feature type="domain" description="WRKY" evidence="11">
    <location>
        <begin position="176"/>
        <end position="241"/>
    </location>
</feature>
<dbReference type="STRING" id="1088818.A0A2I0ALU3"/>
<keyword evidence="13" id="KW-1185">Reference proteome</keyword>
<protein>
    <submittedName>
        <fullName evidence="12">Putative WRKY transcription factor 2</fullName>
    </submittedName>
</protein>
<accession>A0A2I0ALU3</accession>
<reference evidence="12 13" key="1">
    <citation type="journal article" date="2017" name="Nature">
        <title>The Apostasia genome and the evolution of orchids.</title>
        <authorList>
            <person name="Zhang G.Q."/>
            <person name="Liu K.W."/>
            <person name="Li Z."/>
            <person name="Lohaus R."/>
            <person name="Hsiao Y.Y."/>
            <person name="Niu S.C."/>
            <person name="Wang J.Y."/>
            <person name="Lin Y.C."/>
            <person name="Xu Q."/>
            <person name="Chen L.J."/>
            <person name="Yoshida K."/>
            <person name="Fujiwara S."/>
            <person name="Wang Z.W."/>
            <person name="Zhang Y.Q."/>
            <person name="Mitsuda N."/>
            <person name="Wang M."/>
            <person name="Liu G.H."/>
            <person name="Pecoraro L."/>
            <person name="Huang H.X."/>
            <person name="Xiao X.J."/>
            <person name="Lin M."/>
            <person name="Wu X.Y."/>
            <person name="Wu W.L."/>
            <person name="Chen Y.Y."/>
            <person name="Chang S.B."/>
            <person name="Sakamoto S."/>
            <person name="Ohme-Takagi M."/>
            <person name="Yagi M."/>
            <person name="Zeng S.J."/>
            <person name="Shen C.Y."/>
            <person name="Yeh C.M."/>
            <person name="Luo Y.B."/>
            <person name="Tsai W.C."/>
            <person name="Van de Peer Y."/>
            <person name="Liu Z.J."/>
        </authorList>
    </citation>
    <scope>NUCLEOTIDE SEQUENCE [LARGE SCALE GENOMIC DNA]</scope>
    <source>
        <strain evidence="13">cv. Shenzhen</strain>
        <tissue evidence="12">Stem</tissue>
    </source>
</reference>
<dbReference type="EMBL" id="KZ451971">
    <property type="protein sequence ID" value="PKA56538.1"/>
    <property type="molecule type" value="Genomic_DNA"/>
</dbReference>
<dbReference type="InterPro" id="IPR036576">
    <property type="entry name" value="WRKY_dom_sf"/>
</dbReference>
<dbReference type="FunFam" id="2.20.25.80:FF:000006">
    <property type="entry name" value="WRKY transcription factor"/>
    <property type="match status" value="1"/>
</dbReference>
<feature type="domain" description="WRKY" evidence="11">
    <location>
        <begin position="3"/>
        <end position="67"/>
    </location>
</feature>
<evidence type="ECO:0000256" key="4">
    <source>
        <dbReference type="ARBA" id="ARBA00022833"/>
    </source>
</evidence>
<dbReference type="InterPro" id="IPR044810">
    <property type="entry name" value="WRKY_plant"/>
</dbReference>
<evidence type="ECO:0000259" key="11">
    <source>
        <dbReference type="PROSITE" id="PS50811"/>
    </source>
</evidence>
<evidence type="ECO:0000256" key="7">
    <source>
        <dbReference type="ARBA" id="ARBA00023163"/>
    </source>
</evidence>
<evidence type="ECO:0000256" key="5">
    <source>
        <dbReference type="ARBA" id="ARBA00023015"/>
    </source>
</evidence>
<keyword evidence="8" id="KW-0539">Nucleus</keyword>
<dbReference type="FunFam" id="2.20.25.80:FF:000003">
    <property type="entry name" value="WRKY transcription factor 57"/>
    <property type="match status" value="1"/>
</dbReference>
<dbReference type="Pfam" id="PF03106">
    <property type="entry name" value="WRKY"/>
    <property type="match status" value="2"/>
</dbReference>
<dbReference type="Gene3D" id="2.20.25.80">
    <property type="entry name" value="WRKY domain"/>
    <property type="match status" value="2"/>
</dbReference>
<comment type="similarity">
    <text evidence="9">Belongs to the WRKY group I family.</text>
</comment>
<name>A0A2I0ALU3_9ASPA</name>
<dbReference type="SMART" id="SM00774">
    <property type="entry name" value="WRKY"/>
    <property type="match status" value="2"/>
</dbReference>
<evidence type="ECO:0000256" key="10">
    <source>
        <dbReference type="SAM" id="MobiDB-lite"/>
    </source>
</evidence>
<dbReference type="GO" id="GO:0003700">
    <property type="term" value="F:DNA-binding transcription factor activity"/>
    <property type="evidence" value="ECO:0007669"/>
    <property type="project" value="InterPro"/>
</dbReference>
<evidence type="ECO:0000256" key="3">
    <source>
        <dbReference type="ARBA" id="ARBA00022737"/>
    </source>
</evidence>
<dbReference type="InterPro" id="IPR003657">
    <property type="entry name" value="WRKY_dom"/>
</dbReference>
<keyword evidence="4" id="KW-0862">Zinc</keyword>
<dbReference type="SUPFAM" id="SSF118290">
    <property type="entry name" value="WRKY DNA-binding domain"/>
    <property type="match status" value="2"/>
</dbReference>
<dbReference type="PROSITE" id="PS50811">
    <property type="entry name" value="WRKY"/>
    <property type="match status" value="2"/>
</dbReference>
<feature type="compositionally biased region" description="Polar residues" evidence="10">
    <location>
        <begin position="370"/>
        <end position="385"/>
    </location>
</feature>
<evidence type="ECO:0000313" key="12">
    <source>
        <dbReference type="EMBL" id="PKA56538.1"/>
    </source>
</evidence>
<dbReference type="GO" id="GO:0005634">
    <property type="term" value="C:nucleus"/>
    <property type="evidence" value="ECO:0007669"/>
    <property type="project" value="UniProtKB-SubCell"/>
</dbReference>
<keyword evidence="6" id="KW-0238">DNA-binding</keyword>
<dbReference type="GO" id="GO:0046872">
    <property type="term" value="F:metal ion binding"/>
    <property type="evidence" value="ECO:0007669"/>
    <property type="project" value="UniProtKB-KW"/>
</dbReference>
<dbReference type="Proteomes" id="UP000236161">
    <property type="component" value="Unassembled WGS sequence"/>
</dbReference>
<organism evidence="12 13">
    <name type="scientific">Apostasia shenzhenica</name>
    <dbReference type="NCBI Taxonomy" id="1088818"/>
    <lineage>
        <taxon>Eukaryota</taxon>
        <taxon>Viridiplantae</taxon>
        <taxon>Streptophyta</taxon>
        <taxon>Embryophyta</taxon>
        <taxon>Tracheophyta</taxon>
        <taxon>Spermatophyta</taxon>
        <taxon>Magnoliopsida</taxon>
        <taxon>Liliopsida</taxon>
        <taxon>Asparagales</taxon>
        <taxon>Orchidaceae</taxon>
        <taxon>Apostasioideae</taxon>
        <taxon>Apostasia</taxon>
    </lineage>
</organism>
<dbReference type="PANTHER" id="PTHR31221">
    <property type="entry name" value="WRKY TRANSCRIPTION FACTOR PROTEIN 1-RELATED"/>
    <property type="match status" value="1"/>
</dbReference>
<keyword evidence="7" id="KW-0804">Transcription</keyword>
<gene>
    <name evidence="12" type="primary">WRKY2</name>
    <name evidence="12" type="ORF">AXF42_Ash015311</name>
</gene>
<evidence type="ECO:0000256" key="6">
    <source>
        <dbReference type="ARBA" id="ARBA00023125"/>
    </source>
</evidence>
<evidence type="ECO:0000256" key="8">
    <source>
        <dbReference type="ARBA" id="ARBA00023242"/>
    </source>
</evidence>
<feature type="compositionally biased region" description="Basic and acidic residues" evidence="10">
    <location>
        <begin position="358"/>
        <end position="367"/>
    </location>
</feature>
<feature type="region of interest" description="Disordered" evidence="10">
    <location>
        <begin position="352"/>
        <end position="385"/>
    </location>
</feature>
<comment type="subcellular location">
    <subcellularLocation>
        <location evidence="1">Nucleus</location>
    </subcellularLocation>
</comment>
<evidence type="ECO:0000256" key="2">
    <source>
        <dbReference type="ARBA" id="ARBA00022723"/>
    </source>
</evidence>
<keyword evidence="2" id="KW-0479">Metal-binding</keyword>
<dbReference type="OrthoDB" id="1923003at2759"/>
<dbReference type="GO" id="GO:0043565">
    <property type="term" value="F:sequence-specific DNA binding"/>
    <property type="evidence" value="ECO:0007669"/>
    <property type="project" value="InterPro"/>
</dbReference>
<evidence type="ECO:0000256" key="1">
    <source>
        <dbReference type="ARBA" id="ARBA00004123"/>
    </source>
</evidence>
<proteinExistence type="inferred from homology"/>
<dbReference type="PANTHER" id="PTHR31221:SF298">
    <property type="entry name" value="OS04G0471700 PROTEIN"/>
    <property type="match status" value="1"/>
</dbReference>
<evidence type="ECO:0000313" key="13">
    <source>
        <dbReference type="Proteomes" id="UP000236161"/>
    </source>
</evidence>